<keyword evidence="1" id="KW-0739">Sodium transport</keyword>
<organism evidence="2 3">
    <name type="scientific">Anaerosporomusa subterranea</name>
    <dbReference type="NCBI Taxonomy" id="1794912"/>
    <lineage>
        <taxon>Bacteria</taxon>
        <taxon>Bacillati</taxon>
        <taxon>Bacillota</taxon>
        <taxon>Negativicutes</taxon>
        <taxon>Acetonemataceae</taxon>
        <taxon>Anaerosporomusa</taxon>
    </lineage>
</organism>
<feature type="transmembrane region" description="Helical" evidence="1">
    <location>
        <begin position="284"/>
        <end position="301"/>
    </location>
</feature>
<dbReference type="GO" id="GO:0015813">
    <property type="term" value="P:L-glutamate transmembrane transport"/>
    <property type="evidence" value="ECO:0007669"/>
    <property type="project" value="InterPro"/>
</dbReference>
<keyword evidence="3" id="KW-1185">Reference proteome</keyword>
<feature type="transmembrane region" description="Helical" evidence="1">
    <location>
        <begin position="313"/>
        <end position="338"/>
    </location>
</feature>
<comment type="function">
    <text evidence="1">Catalyzes the sodium-dependent transport of glutamate.</text>
</comment>
<evidence type="ECO:0000313" key="3">
    <source>
        <dbReference type="Proteomes" id="UP000076268"/>
    </source>
</evidence>
<dbReference type="Proteomes" id="UP000076268">
    <property type="component" value="Unassembled WGS sequence"/>
</dbReference>
<dbReference type="GO" id="GO:0015501">
    <property type="term" value="F:glutamate:sodium symporter activity"/>
    <property type="evidence" value="ECO:0007669"/>
    <property type="project" value="UniProtKB-UniRule"/>
</dbReference>
<keyword evidence="1" id="KW-0915">Sodium</keyword>
<evidence type="ECO:0000256" key="1">
    <source>
        <dbReference type="HAMAP-Rule" id="MF_02062"/>
    </source>
</evidence>
<keyword evidence="1" id="KW-0813">Transport</keyword>
<protein>
    <recommendedName>
        <fullName evidence="1">Sodium/glutamate symporter</fullName>
    </recommendedName>
</protein>
<keyword evidence="1" id="KW-1133">Transmembrane helix</keyword>
<feature type="transmembrane region" description="Helical" evidence="1">
    <location>
        <begin position="380"/>
        <end position="400"/>
    </location>
</feature>
<comment type="subcellular location">
    <subcellularLocation>
        <location evidence="1">Cell membrane</location>
        <topology evidence="1">Multi-pass membrane protein</topology>
    </subcellularLocation>
</comment>
<dbReference type="STRING" id="1794912.AXX12_05720"/>
<keyword evidence="1" id="KW-1003">Cell membrane</keyword>
<feature type="transmembrane region" description="Helical" evidence="1">
    <location>
        <begin position="45"/>
        <end position="64"/>
    </location>
</feature>
<proteinExistence type="inferred from homology"/>
<dbReference type="Pfam" id="PF03616">
    <property type="entry name" value="Glt_symporter"/>
    <property type="match status" value="1"/>
</dbReference>
<name>A0A154BPW1_ANASB</name>
<keyword evidence="1" id="KW-0029">Amino-acid transport</keyword>
<feature type="transmembrane region" description="Helical" evidence="1">
    <location>
        <begin position="12"/>
        <end position="33"/>
    </location>
</feature>
<feature type="transmembrane region" description="Helical" evidence="1">
    <location>
        <begin position="76"/>
        <end position="96"/>
    </location>
</feature>
<keyword evidence="1" id="KW-0472">Membrane</keyword>
<dbReference type="InterPro" id="IPR004445">
    <property type="entry name" value="GltS"/>
</dbReference>
<keyword evidence="1" id="KW-0769">Symport</keyword>
<comment type="similarity">
    <text evidence="1">Belongs to the glutamate:Na(+) symporter (ESS) (TC 2.A.27) family.</text>
</comment>
<feature type="transmembrane region" description="Helical" evidence="1">
    <location>
        <begin position="161"/>
        <end position="185"/>
    </location>
</feature>
<accession>A0A154BPW1</accession>
<comment type="caution">
    <text evidence="2">The sequence shown here is derived from an EMBL/GenBank/DDBJ whole genome shotgun (WGS) entry which is preliminary data.</text>
</comment>
<feature type="transmembrane region" description="Helical" evidence="1">
    <location>
        <begin position="133"/>
        <end position="155"/>
    </location>
</feature>
<keyword evidence="1" id="KW-0406">Ion transport</keyword>
<dbReference type="PANTHER" id="PTHR36178:SF1">
    <property type="entry name" value="SODIUM_GLUTAMATE SYMPORTER"/>
    <property type="match status" value="1"/>
</dbReference>
<keyword evidence="1" id="KW-0812">Transmembrane</keyword>
<dbReference type="HAMAP" id="MF_02062">
    <property type="entry name" value="GltS"/>
    <property type="match status" value="1"/>
</dbReference>
<sequence length="408" mass="43325">MEFKTLNGMLILKLGLVQSVALAIVVYYLGVVIRKRVPFLVKHSIPAPVVGGLLFASIATFLRMQGVIGIDLDSTMQTNLMIMFFTTMGMGASITLVKRGGLPLVIFLGLASFLGILQNFLGIFLAQLTGIHSLFGIIAGAVTLMGGLGTGGAFGPLFESWGLTGATAAAIACATFGMVAGSLMGGPFGERLIRRYHIITPKSQGVELDASAAAFQETEAVTNGPVLMSTLAYVLAAMGLGTVVSYVLVSNGITLPLYIGGMITAAVIRNIGDISKKFEINVNALEIISDISLGLYLTMAINGLKLWELVNLAIPLLIILVAQCLLMLIFCWLCFYFIMGRDYEAMMLSVGLVGFGMGATPNALANMQTLSQKHGLAPKSWLIVSIVGAFLIDFTNAIIITTMGNMFR</sequence>
<dbReference type="PANTHER" id="PTHR36178">
    <property type="entry name" value="SLR0625 PROTEIN"/>
    <property type="match status" value="1"/>
</dbReference>
<dbReference type="EMBL" id="LSGP01000017">
    <property type="protein sequence ID" value="KYZ75939.1"/>
    <property type="molecule type" value="Genomic_DNA"/>
</dbReference>
<gene>
    <name evidence="2" type="ORF">AXX12_05720</name>
</gene>
<feature type="transmembrane region" description="Helical" evidence="1">
    <location>
        <begin position="345"/>
        <end position="365"/>
    </location>
</feature>
<dbReference type="OrthoDB" id="4921038at2"/>
<dbReference type="RefSeq" id="WP_066240508.1">
    <property type="nucleotide sequence ID" value="NZ_LSGP01000017.1"/>
</dbReference>
<feature type="transmembrane region" description="Helical" evidence="1">
    <location>
        <begin position="231"/>
        <end position="249"/>
    </location>
</feature>
<dbReference type="GO" id="GO:0005886">
    <property type="term" value="C:plasma membrane"/>
    <property type="evidence" value="ECO:0007669"/>
    <property type="project" value="UniProtKB-SubCell"/>
</dbReference>
<dbReference type="AlphaFoldDB" id="A0A154BPW1"/>
<evidence type="ECO:0000313" key="2">
    <source>
        <dbReference type="EMBL" id="KYZ75939.1"/>
    </source>
</evidence>
<feature type="transmembrane region" description="Helical" evidence="1">
    <location>
        <begin position="102"/>
        <end position="126"/>
    </location>
</feature>
<reference evidence="2 3" key="1">
    <citation type="submission" date="2016-02" db="EMBL/GenBank/DDBJ databases">
        <title>Anaerosporomusa subterraneum gen. nov., sp. nov., a spore-forming obligate anaerobe isolated from saprolite.</title>
        <authorList>
            <person name="Choi J.K."/>
            <person name="Shah M."/>
            <person name="Yee N."/>
        </authorList>
    </citation>
    <scope>NUCLEOTIDE SEQUENCE [LARGE SCALE GENOMIC DNA]</scope>
    <source>
        <strain evidence="2 3">RU4</strain>
    </source>
</reference>